<evidence type="ECO:0000313" key="3">
    <source>
        <dbReference type="Proteomes" id="UP000245535"/>
    </source>
</evidence>
<dbReference type="InterPro" id="IPR042099">
    <property type="entry name" value="ANL_N_sf"/>
</dbReference>
<dbReference type="Gene3D" id="3.40.50.12780">
    <property type="entry name" value="N-terminal domain of ligase-like"/>
    <property type="match status" value="1"/>
</dbReference>
<comment type="caution">
    <text evidence="2">The sequence shown here is derived from an EMBL/GenBank/DDBJ whole genome shotgun (WGS) entry which is preliminary data.</text>
</comment>
<dbReference type="Pfam" id="PF04443">
    <property type="entry name" value="LuxE"/>
    <property type="match status" value="1"/>
</dbReference>
<dbReference type="Proteomes" id="UP000245535">
    <property type="component" value="Unassembled WGS sequence"/>
</dbReference>
<feature type="domain" description="Acyl-protein synthetase LuxE" evidence="1">
    <location>
        <begin position="20"/>
        <end position="333"/>
    </location>
</feature>
<name>A0A315Z832_SEDFL</name>
<reference evidence="2 3" key="1">
    <citation type="submission" date="2018-03" db="EMBL/GenBank/DDBJ databases">
        <title>Genomic Encyclopedia of Archaeal and Bacterial Type Strains, Phase II (KMG-II): from individual species to whole genera.</title>
        <authorList>
            <person name="Goeker M."/>
        </authorList>
    </citation>
    <scope>NUCLEOTIDE SEQUENCE [LARGE SCALE GENOMIC DNA]</scope>
    <source>
        <strain evidence="2 3">DSM 28229</strain>
    </source>
</reference>
<dbReference type="RefSeq" id="WP_109620175.1">
    <property type="nucleotide sequence ID" value="NZ_QGDO01000004.1"/>
</dbReference>
<dbReference type="GO" id="GO:0008218">
    <property type="term" value="P:bioluminescence"/>
    <property type="evidence" value="ECO:0007669"/>
    <property type="project" value="InterPro"/>
</dbReference>
<dbReference type="EMBL" id="QGDO01000004">
    <property type="protein sequence ID" value="PWJ41112.1"/>
    <property type="molecule type" value="Genomic_DNA"/>
</dbReference>
<evidence type="ECO:0000259" key="1">
    <source>
        <dbReference type="Pfam" id="PF04443"/>
    </source>
</evidence>
<organism evidence="2 3">
    <name type="scientific">Sediminitomix flava</name>
    <dbReference type="NCBI Taxonomy" id="379075"/>
    <lineage>
        <taxon>Bacteria</taxon>
        <taxon>Pseudomonadati</taxon>
        <taxon>Bacteroidota</taxon>
        <taxon>Cytophagia</taxon>
        <taxon>Cytophagales</taxon>
        <taxon>Flammeovirgaceae</taxon>
        <taxon>Sediminitomix</taxon>
    </lineage>
</organism>
<dbReference type="InterPro" id="IPR007534">
    <property type="entry name" value="LuxE"/>
</dbReference>
<keyword evidence="3" id="KW-1185">Reference proteome</keyword>
<protein>
    <submittedName>
        <fullName evidence="2">Acyl-protein synthetase LuxE</fullName>
    </submittedName>
</protein>
<dbReference type="GO" id="GO:0047474">
    <property type="term" value="F:long-chain fatty acid--protein ligase activity"/>
    <property type="evidence" value="ECO:0007669"/>
    <property type="project" value="InterPro"/>
</dbReference>
<gene>
    <name evidence="2" type="ORF">BC781_104387</name>
</gene>
<dbReference type="OrthoDB" id="182577at2"/>
<dbReference type="AlphaFoldDB" id="A0A315Z832"/>
<evidence type="ECO:0000313" key="2">
    <source>
        <dbReference type="EMBL" id="PWJ41112.1"/>
    </source>
</evidence>
<proteinExistence type="predicted"/>
<accession>A0A315Z832</accession>
<sequence>MRFQERIKEYIFSISTEEEFESCALEVFKFQAEHNKVYSDYLKYLKVDPLSVQSISEIPFLPIRFFKSQEVVSTVEPTQVIFRSSGTTGSITSKHLVSDPVFYQKASKYIFESFYGDLKDFEILALLPSYLERGNSSLVYMVEHFLPYSGEYSGFYLDNVKELQQRLEYLLSNSNKKILLIGVTFALLDLAEEMKISLDDRVIVMETGGMKGRRKEMLRSEVHEVLQNAWDLRNVHSEYGMTELLSQAYSKGNEVFDLPPWMRIRFREINDPFSFWDGNTKMRSGGINVIDLANVDSCSFIETQDIGQPVGIKSFKVLGRFDNSDIRGCNLLVN</sequence>